<dbReference type="AlphaFoldDB" id="A0A378IZU0"/>
<keyword evidence="3" id="KW-1185">Reference proteome</keyword>
<dbReference type="Proteomes" id="UP000254677">
    <property type="component" value="Unassembled WGS sequence"/>
</dbReference>
<name>A0A378IZU0_9GAMM</name>
<dbReference type="EMBL" id="UGOA01000001">
    <property type="protein sequence ID" value="STX40656.1"/>
    <property type="molecule type" value="Genomic_DNA"/>
</dbReference>
<feature type="compositionally biased region" description="Polar residues" evidence="1">
    <location>
        <begin position="386"/>
        <end position="398"/>
    </location>
</feature>
<reference evidence="2 3" key="1">
    <citation type="submission" date="2018-06" db="EMBL/GenBank/DDBJ databases">
        <authorList>
            <consortium name="Pathogen Informatics"/>
            <person name="Doyle S."/>
        </authorList>
    </citation>
    <scope>NUCLEOTIDE SEQUENCE [LARGE SCALE GENOMIC DNA]</scope>
    <source>
        <strain evidence="2 3">NCTC13292</strain>
    </source>
</reference>
<dbReference type="OrthoDB" id="5634865at2"/>
<evidence type="ECO:0000256" key="1">
    <source>
        <dbReference type="SAM" id="MobiDB-lite"/>
    </source>
</evidence>
<dbReference type="RefSeq" id="WP_115220276.1">
    <property type="nucleotide sequence ID" value="NZ_CAXYJE010000005.1"/>
</dbReference>
<feature type="compositionally biased region" description="Basic and acidic residues" evidence="1">
    <location>
        <begin position="422"/>
        <end position="433"/>
    </location>
</feature>
<organism evidence="2 3">
    <name type="scientific">Legionella donaldsonii</name>
    <dbReference type="NCBI Taxonomy" id="45060"/>
    <lineage>
        <taxon>Bacteria</taxon>
        <taxon>Pseudomonadati</taxon>
        <taxon>Pseudomonadota</taxon>
        <taxon>Gammaproteobacteria</taxon>
        <taxon>Legionellales</taxon>
        <taxon>Legionellaceae</taxon>
        <taxon>Legionella</taxon>
    </lineage>
</organism>
<feature type="region of interest" description="Disordered" evidence="1">
    <location>
        <begin position="357"/>
        <end position="437"/>
    </location>
</feature>
<evidence type="ECO:0000313" key="2">
    <source>
        <dbReference type="EMBL" id="STX40656.1"/>
    </source>
</evidence>
<gene>
    <name evidence="2" type="ORF">NCTC13292_00414</name>
</gene>
<sequence length="460" mass="51202">MREKQESKLALAERKIIIAGRMGENDARRGKPRKDFSVTNKSQEYVSSYNVGYDKIALQRIQTKKRQMPSSSLPVNPKRTKIDAVSVSTRATRRGGTQGDEEEVRHNFPSSSNHTGDLGQSIRNMSSHQRITITGRTITVDAFLKRHYIFQDTKEKVSRRALYHAVLFEDGTITVKGRLIKWNTRIKSADISQLIKIGEESPITRGGFLKRTYVFKDTGEVVGKKAKKAAKIHKDGTVTVNGKLIEWRKKSSIRDMSIGEEVTDEIQGDVRSDGSEKEIGIKEENFSFSSGDYEIPAGLKFDELWTMLIPGDIEQGVNPGTQGNDNGKNAALSSALSDVAGSPGFEEFKKQFVADTPSVNPECRGQSLGATPFERGEAGAEGLSELSPQARQSYSPQFFSGRGKSERVATPRQVSETSMRVEGGKEPDRDRAGPHWQPAYFTQQFVKEEKEDEVNKCILC</sequence>
<evidence type="ECO:0000313" key="3">
    <source>
        <dbReference type="Proteomes" id="UP000254677"/>
    </source>
</evidence>
<feature type="region of interest" description="Disordered" evidence="1">
    <location>
        <begin position="88"/>
        <end position="118"/>
    </location>
</feature>
<protein>
    <submittedName>
        <fullName evidence="2">Uncharacterized protein</fullName>
    </submittedName>
</protein>
<accession>A0A378IZU0</accession>
<proteinExistence type="predicted"/>